<organism evidence="3 4">
    <name type="scientific">Colletotrichum navitas</name>
    <dbReference type="NCBI Taxonomy" id="681940"/>
    <lineage>
        <taxon>Eukaryota</taxon>
        <taxon>Fungi</taxon>
        <taxon>Dikarya</taxon>
        <taxon>Ascomycota</taxon>
        <taxon>Pezizomycotina</taxon>
        <taxon>Sordariomycetes</taxon>
        <taxon>Hypocreomycetidae</taxon>
        <taxon>Glomerellales</taxon>
        <taxon>Glomerellaceae</taxon>
        <taxon>Colletotrichum</taxon>
        <taxon>Colletotrichum graminicola species complex</taxon>
    </lineage>
</organism>
<evidence type="ECO:0000256" key="2">
    <source>
        <dbReference type="ARBA" id="ARBA00023002"/>
    </source>
</evidence>
<keyword evidence="2" id="KW-0560">Oxidoreductase</keyword>
<evidence type="ECO:0000256" key="1">
    <source>
        <dbReference type="ARBA" id="ARBA00006484"/>
    </source>
</evidence>
<name>A0AAD8QAA8_9PEZI</name>
<dbReference type="SUPFAM" id="SSF51735">
    <property type="entry name" value="NAD(P)-binding Rossmann-fold domains"/>
    <property type="match status" value="1"/>
</dbReference>
<dbReference type="Gene3D" id="3.40.50.720">
    <property type="entry name" value="NAD(P)-binding Rossmann-like Domain"/>
    <property type="match status" value="1"/>
</dbReference>
<sequence length="166" mass="17912">MHHASEIRFHDVNFDGDGSFETYTAYGQSKTANIYMANEIERRYGSRGLHALSLHPGATPTHMTQQEAFDNDAIRARLGEEAFQGIVRGLKSPPQGAATTVYAALSKDWEGKGGRHLAGCAEAGPTPVGSVPCLIGPGYAPWAYDEEKAARLWRESCKMVGAEDGA</sequence>
<dbReference type="InterPro" id="IPR036291">
    <property type="entry name" value="NAD(P)-bd_dom_sf"/>
</dbReference>
<evidence type="ECO:0000313" key="4">
    <source>
        <dbReference type="Proteomes" id="UP001230504"/>
    </source>
</evidence>
<dbReference type="PANTHER" id="PTHR24320">
    <property type="entry name" value="RETINOL DEHYDROGENASE"/>
    <property type="match status" value="1"/>
</dbReference>
<comment type="similarity">
    <text evidence="1">Belongs to the short-chain dehydrogenases/reductases (SDR) family.</text>
</comment>
<evidence type="ECO:0008006" key="5">
    <source>
        <dbReference type="Google" id="ProtNLM"/>
    </source>
</evidence>
<protein>
    <recommendedName>
        <fullName evidence="5">Short-chain dehydrogenase</fullName>
    </recommendedName>
</protein>
<proteinExistence type="inferred from homology"/>
<reference evidence="3" key="1">
    <citation type="submission" date="2021-06" db="EMBL/GenBank/DDBJ databases">
        <title>Comparative genomics, transcriptomics and evolutionary studies reveal genomic signatures of adaptation to plant cell wall in hemibiotrophic fungi.</title>
        <authorList>
            <consortium name="DOE Joint Genome Institute"/>
            <person name="Baroncelli R."/>
            <person name="Diaz J.F."/>
            <person name="Benocci T."/>
            <person name="Peng M."/>
            <person name="Battaglia E."/>
            <person name="Haridas S."/>
            <person name="Andreopoulos W."/>
            <person name="Labutti K."/>
            <person name="Pangilinan J."/>
            <person name="Floch G.L."/>
            <person name="Makela M.R."/>
            <person name="Henrissat B."/>
            <person name="Grigoriev I.V."/>
            <person name="Crouch J.A."/>
            <person name="De Vries R.P."/>
            <person name="Sukno S.A."/>
            <person name="Thon M.R."/>
        </authorList>
    </citation>
    <scope>NUCLEOTIDE SEQUENCE</scope>
    <source>
        <strain evidence="3">CBS 125086</strain>
    </source>
</reference>
<accession>A0AAD8QAA8</accession>
<dbReference type="EMBL" id="JAHLJV010000003">
    <property type="protein sequence ID" value="KAK1598943.1"/>
    <property type="molecule type" value="Genomic_DNA"/>
</dbReference>
<dbReference type="RefSeq" id="XP_060419605.1">
    <property type="nucleotide sequence ID" value="XM_060564901.1"/>
</dbReference>
<comment type="caution">
    <text evidence="3">The sequence shown here is derived from an EMBL/GenBank/DDBJ whole genome shotgun (WGS) entry which is preliminary data.</text>
</comment>
<dbReference type="GeneID" id="85449141"/>
<dbReference type="Proteomes" id="UP001230504">
    <property type="component" value="Unassembled WGS sequence"/>
</dbReference>
<dbReference type="GO" id="GO:0016491">
    <property type="term" value="F:oxidoreductase activity"/>
    <property type="evidence" value="ECO:0007669"/>
    <property type="project" value="UniProtKB-KW"/>
</dbReference>
<evidence type="ECO:0000313" key="3">
    <source>
        <dbReference type="EMBL" id="KAK1598943.1"/>
    </source>
</evidence>
<dbReference type="PANTHER" id="PTHR24320:SF272">
    <property type="entry name" value="NAD(P)-BINDING ROSSMANN-FOLD SUPERFAMILY PROTEIN"/>
    <property type="match status" value="1"/>
</dbReference>
<keyword evidence="4" id="KW-1185">Reference proteome</keyword>
<gene>
    <name evidence="3" type="ORF">LY79DRAFT_699692</name>
</gene>
<dbReference type="AlphaFoldDB" id="A0AAD8QAA8"/>